<feature type="coiled-coil region" evidence="3">
    <location>
        <begin position="33"/>
        <end position="60"/>
    </location>
</feature>
<dbReference type="GO" id="GO:0006355">
    <property type="term" value="P:regulation of DNA-templated transcription"/>
    <property type="evidence" value="ECO:0007669"/>
    <property type="project" value="InterPro"/>
</dbReference>
<dbReference type="OrthoDB" id="9815501at2"/>
<dbReference type="SUPFAM" id="SSF47598">
    <property type="entry name" value="Ribbon-helix-helix"/>
    <property type="match status" value="1"/>
</dbReference>
<accession>A0A1M7BLU7</accession>
<dbReference type="InterPro" id="IPR010985">
    <property type="entry name" value="Ribbon_hlx_hlx"/>
</dbReference>
<evidence type="ECO:0000313" key="4">
    <source>
        <dbReference type="EMBL" id="SHL55940.1"/>
    </source>
</evidence>
<dbReference type="RefSeq" id="WP_073034333.1">
    <property type="nucleotide sequence ID" value="NZ_BMLR01000003.1"/>
</dbReference>
<dbReference type="CDD" id="cd22231">
    <property type="entry name" value="RHH_NikR_HicB-like"/>
    <property type="match status" value="1"/>
</dbReference>
<dbReference type="InterPro" id="IPR022789">
    <property type="entry name" value="ParD"/>
</dbReference>
<dbReference type="EMBL" id="FRBR01000003">
    <property type="protein sequence ID" value="SHL55940.1"/>
    <property type="molecule type" value="Genomic_DNA"/>
</dbReference>
<evidence type="ECO:0000313" key="5">
    <source>
        <dbReference type="Proteomes" id="UP000183974"/>
    </source>
</evidence>
<dbReference type="AlphaFoldDB" id="A0A1M7BLU7"/>
<dbReference type="PANTHER" id="PTHR36582">
    <property type="entry name" value="ANTITOXIN PARD"/>
    <property type="match status" value="1"/>
</dbReference>
<gene>
    <name evidence="4" type="ORF">SAMN05444398_103304</name>
</gene>
<dbReference type="PANTHER" id="PTHR36582:SF2">
    <property type="entry name" value="ANTITOXIN PARD"/>
    <property type="match status" value="1"/>
</dbReference>
<organism evidence="4 5">
    <name type="scientific">Roseovarius pacificus</name>
    <dbReference type="NCBI Taxonomy" id="337701"/>
    <lineage>
        <taxon>Bacteria</taxon>
        <taxon>Pseudomonadati</taxon>
        <taxon>Pseudomonadota</taxon>
        <taxon>Alphaproteobacteria</taxon>
        <taxon>Rhodobacterales</taxon>
        <taxon>Roseobacteraceae</taxon>
        <taxon>Roseovarius</taxon>
    </lineage>
</organism>
<protein>
    <submittedName>
        <fullName evidence="4">Antitoxin ParD1/3/4</fullName>
    </submittedName>
</protein>
<name>A0A1M7BLU7_9RHOB</name>
<sequence length="81" mass="9252">MPRNTSVVLSDHFNDFITRAVESGRYSSASDVVRAGLRMLEAEEEKLERLRAEVQKGIDSGFIEDFDFDEFLAEMNAKHRA</sequence>
<dbReference type="InterPro" id="IPR038296">
    <property type="entry name" value="ParD_sf"/>
</dbReference>
<keyword evidence="3" id="KW-0175">Coiled coil</keyword>
<evidence type="ECO:0000256" key="2">
    <source>
        <dbReference type="ARBA" id="ARBA00022649"/>
    </source>
</evidence>
<keyword evidence="2" id="KW-1277">Toxin-antitoxin system</keyword>
<dbReference type="STRING" id="337701.SAMN05444398_103304"/>
<keyword evidence="5" id="KW-1185">Reference proteome</keyword>
<proteinExistence type="inferred from homology"/>
<dbReference type="Pfam" id="PF03693">
    <property type="entry name" value="ParD_antitoxin"/>
    <property type="match status" value="1"/>
</dbReference>
<evidence type="ECO:0000256" key="3">
    <source>
        <dbReference type="SAM" id="Coils"/>
    </source>
</evidence>
<evidence type="ECO:0000256" key="1">
    <source>
        <dbReference type="ARBA" id="ARBA00008580"/>
    </source>
</evidence>
<dbReference type="Gene3D" id="6.10.10.120">
    <property type="entry name" value="Antitoxin ParD1-like"/>
    <property type="match status" value="1"/>
</dbReference>
<dbReference type="Proteomes" id="UP000183974">
    <property type="component" value="Unassembled WGS sequence"/>
</dbReference>
<dbReference type="NCBIfam" id="TIGR02606">
    <property type="entry name" value="antidote_CC2985"/>
    <property type="match status" value="1"/>
</dbReference>
<reference evidence="4 5" key="1">
    <citation type="submission" date="2016-11" db="EMBL/GenBank/DDBJ databases">
        <authorList>
            <person name="Jaros S."/>
            <person name="Januszkiewicz K."/>
            <person name="Wedrychowicz H."/>
        </authorList>
    </citation>
    <scope>NUCLEOTIDE SEQUENCE [LARGE SCALE GENOMIC DNA]</scope>
    <source>
        <strain evidence="4 5">DSM 29589</strain>
    </source>
</reference>
<comment type="similarity">
    <text evidence="1">Belongs to the ParD antitoxin family.</text>
</comment>